<gene>
    <name evidence="2" type="ORF">JI435_433380</name>
</gene>
<accession>A0A7U2EZW4</accession>
<dbReference type="AlphaFoldDB" id="A0A7U2EZW4"/>
<dbReference type="Proteomes" id="UP000663193">
    <property type="component" value="Chromosome 6"/>
</dbReference>
<dbReference type="Pfam" id="PF20150">
    <property type="entry name" value="2EXR"/>
    <property type="match status" value="1"/>
</dbReference>
<name>A0A7U2EZW4_PHANO</name>
<dbReference type="VEuPathDB" id="FungiDB:JI435_433380"/>
<reference evidence="3" key="1">
    <citation type="journal article" date="2021" name="BMC Genomics">
        <title>Chromosome-level genome assembly and manually-curated proteome of model necrotroph Parastagonospora nodorum Sn15 reveals a genome-wide trove of candidate effector homologs, and redundancy of virulence-related functions within an accessory chromosome.</title>
        <authorList>
            <person name="Bertazzoni S."/>
            <person name="Jones D.A.B."/>
            <person name="Phan H.T."/>
            <person name="Tan K.-C."/>
            <person name="Hane J.K."/>
        </authorList>
    </citation>
    <scope>NUCLEOTIDE SEQUENCE [LARGE SCALE GENOMIC DNA]</scope>
    <source>
        <strain evidence="3">SN15 / ATCC MYA-4574 / FGSC 10173)</strain>
    </source>
</reference>
<proteinExistence type="predicted"/>
<evidence type="ECO:0000259" key="1">
    <source>
        <dbReference type="Pfam" id="PF20150"/>
    </source>
</evidence>
<dbReference type="EMBL" id="CP069028">
    <property type="protein sequence ID" value="QRC96158.1"/>
    <property type="molecule type" value="Genomic_DNA"/>
</dbReference>
<dbReference type="InterPro" id="IPR045518">
    <property type="entry name" value="2EXR"/>
</dbReference>
<evidence type="ECO:0000313" key="2">
    <source>
        <dbReference type="EMBL" id="QRC96158.1"/>
    </source>
</evidence>
<keyword evidence="3" id="KW-1185">Reference proteome</keyword>
<dbReference type="OrthoDB" id="3473305at2759"/>
<organism evidence="2 3">
    <name type="scientific">Phaeosphaeria nodorum (strain SN15 / ATCC MYA-4574 / FGSC 10173)</name>
    <name type="common">Glume blotch fungus</name>
    <name type="synonym">Parastagonospora nodorum</name>
    <dbReference type="NCBI Taxonomy" id="321614"/>
    <lineage>
        <taxon>Eukaryota</taxon>
        <taxon>Fungi</taxon>
        <taxon>Dikarya</taxon>
        <taxon>Ascomycota</taxon>
        <taxon>Pezizomycotina</taxon>
        <taxon>Dothideomycetes</taxon>
        <taxon>Pleosporomycetidae</taxon>
        <taxon>Pleosporales</taxon>
        <taxon>Pleosporineae</taxon>
        <taxon>Phaeosphaeriaceae</taxon>
        <taxon>Parastagonospora</taxon>
    </lineage>
</organism>
<evidence type="ECO:0000313" key="3">
    <source>
        <dbReference type="Proteomes" id="UP000663193"/>
    </source>
</evidence>
<protein>
    <recommendedName>
        <fullName evidence="1">2EXR domain-containing protein</fullName>
    </recommendedName>
</protein>
<feature type="domain" description="2EXR" evidence="1">
    <location>
        <begin position="9"/>
        <end position="90"/>
    </location>
</feature>
<sequence>MVRDSTATFHYLPRLPAKLRFKIRELFTAADRVFRVCERCWAPRYLWSPSPVPPVTRASQEARKHCRYRRFFVIEGAPQYIWICFETDRIRILSSVMSELYKGTSDEKETSSTFA</sequence>